<accession>A0A3G5AC19</accession>
<dbReference type="EMBL" id="MK072419">
    <property type="protein sequence ID" value="AYV84750.1"/>
    <property type="molecule type" value="Genomic_DNA"/>
</dbReference>
<gene>
    <name evidence="1" type="ORF">Hyperionvirus37_3</name>
</gene>
<sequence length="165" mass="19246">MDVQKNIDEYMGKKERNILEDGYPYRFGFSKLVAGDEHLVDIYEGEKHILKGVYEVLGCYNLVSSIWVWGWNISQVERDLVRESKKVRKYSRRLVDEGVITKDVEEYYFYGTTGSFFIAYNKLDRLLRYSEYVLGCEKVVGRKMGGDNLGLVEFIVLKKIIQLSA</sequence>
<proteinExistence type="predicted"/>
<evidence type="ECO:0000313" key="1">
    <source>
        <dbReference type="EMBL" id="AYV84750.1"/>
    </source>
</evidence>
<protein>
    <submittedName>
        <fullName evidence="1">Uncharacterized protein</fullName>
    </submittedName>
</protein>
<organism evidence="1">
    <name type="scientific">Hyperionvirus sp</name>
    <dbReference type="NCBI Taxonomy" id="2487770"/>
    <lineage>
        <taxon>Viruses</taxon>
        <taxon>Varidnaviria</taxon>
        <taxon>Bamfordvirae</taxon>
        <taxon>Nucleocytoviricota</taxon>
        <taxon>Megaviricetes</taxon>
        <taxon>Imitervirales</taxon>
        <taxon>Mimiviridae</taxon>
        <taxon>Klosneuvirinae</taxon>
    </lineage>
</organism>
<name>A0A3G5AC19_9VIRU</name>
<reference evidence="1" key="1">
    <citation type="submission" date="2018-10" db="EMBL/GenBank/DDBJ databases">
        <title>Hidden diversity of soil giant viruses.</title>
        <authorList>
            <person name="Schulz F."/>
            <person name="Alteio L."/>
            <person name="Goudeau D."/>
            <person name="Ryan E.M."/>
            <person name="Malmstrom R.R."/>
            <person name="Blanchard J."/>
            <person name="Woyke T."/>
        </authorList>
    </citation>
    <scope>NUCLEOTIDE SEQUENCE</scope>
    <source>
        <strain evidence="1">HYV1</strain>
    </source>
</reference>